<proteinExistence type="predicted"/>
<feature type="compositionally biased region" description="Polar residues" evidence="1">
    <location>
        <begin position="126"/>
        <end position="136"/>
    </location>
</feature>
<dbReference type="AlphaFoldDB" id="A0A426XUD5"/>
<organism evidence="2 3">
    <name type="scientific">Ensete ventricosum</name>
    <name type="common">Abyssinian banana</name>
    <name type="synonym">Musa ensete</name>
    <dbReference type="NCBI Taxonomy" id="4639"/>
    <lineage>
        <taxon>Eukaryota</taxon>
        <taxon>Viridiplantae</taxon>
        <taxon>Streptophyta</taxon>
        <taxon>Embryophyta</taxon>
        <taxon>Tracheophyta</taxon>
        <taxon>Spermatophyta</taxon>
        <taxon>Magnoliopsida</taxon>
        <taxon>Liliopsida</taxon>
        <taxon>Zingiberales</taxon>
        <taxon>Musaceae</taxon>
        <taxon>Ensete</taxon>
    </lineage>
</organism>
<sequence length="136" mass="15334">MVDVAIIHLEGGLYNGLISSNISRSPHMETMKVGGLLKQQPITILIDKGSTNNFLNSKVAARIALHIEDYSKFDVKLVNGRILKLIMNYCKGGQVILREKRGVNIRMERMKKVKHPPPWRYPHDGSLQQNSSNLIS</sequence>
<comment type="caution">
    <text evidence="2">The sequence shown here is derived from an EMBL/GenBank/DDBJ whole genome shotgun (WGS) entry which is preliminary data.</text>
</comment>
<evidence type="ECO:0000313" key="2">
    <source>
        <dbReference type="EMBL" id="RRT43090.1"/>
    </source>
</evidence>
<dbReference type="Proteomes" id="UP000287651">
    <property type="component" value="Unassembled WGS sequence"/>
</dbReference>
<reference evidence="2 3" key="1">
    <citation type="journal article" date="2014" name="Agronomy (Basel)">
        <title>A Draft Genome Sequence for Ensete ventricosum, the Drought-Tolerant Tree Against Hunger.</title>
        <authorList>
            <person name="Harrison J."/>
            <person name="Moore K.A."/>
            <person name="Paszkiewicz K."/>
            <person name="Jones T."/>
            <person name="Grant M."/>
            <person name="Ambacheew D."/>
            <person name="Muzemil S."/>
            <person name="Studholme D.J."/>
        </authorList>
    </citation>
    <scope>NUCLEOTIDE SEQUENCE [LARGE SCALE GENOMIC DNA]</scope>
</reference>
<dbReference type="EMBL" id="AMZH03017374">
    <property type="protein sequence ID" value="RRT43090.1"/>
    <property type="molecule type" value="Genomic_DNA"/>
</dbReference>
<gene>
    <name evidence="2" type="ORF">B296_00018728</name>
</gene>
<feature type="region of interest" description="Disordered" evidence="1">
    <location>
        <begin position="114"/>
        <end position="136"/>
    </location>
</feature>
<protein>
    <submittedName>
        <fullName evidence="2">Uncharacterized protein</fullName>
    </submittedName>
</protein>
<evidence type="ECO:0000256" key="1">
    <source>
        <dbReference type="SAM" id="MobiDB-lite"/>
    </source>
</evidence>
<name>A0A426XUD5_ENSVE</name>
<accession>A0A426XUD5</accession>
<evidence type="ECO:0000313" key="3">
    <source>
        <dbReference type="Proteomes" id="UP000287651"/>
    </source>
</evidence>